<feature type="domain" description="Exocyst complex component Sec10-like alpha-helical bundle" evidence="1">
    <location>
        <begin position="155"/>
        <end position="818"/>
    </location>
</feature>
<dbReference type="VEuPathDB" id="FungiDB:CAGL0F02497g"/>
<evidence type="ECO:0000259" key="1">
    <source>
        <dbReference type="Pfam" id="PF07393"/>
    </source>
</evidence>
<protein>
    <submittedName>
        <fullName evidence="2">Recyclin-1</fullName>
    </submittedName>
</protein>
<dbReference type="GO" id="GO:0006897">
    <property type="term" value="P:endocytosis"/>
    <property type="evidence" value="ECO:0007669"/>
    <property type="project" value="EnsemblFungi"/>
</dbReference>
<dbReference type="PANTHER" id="PTHR12100">
    <property type="entry name" value="SEC10"/>
    <property type="match status" value="1"/>
</dbReference>
<dbReference type="VEuPathDB" id="FungiDB:GWK60_F02211"/>
<evidence type="ECO:0000313" key="2">
    <source>
        <dbReference type="EMBL" id="KTB12424.1"/>
    </source>
</evidence>
<dbReference type="EMBL" id="LLZZ01000022">
    <property type="protein sequence ID" value="KTB12424.1"/>
    <property type="molecule type" value="Genomic_DNA"/>
</dbReference>
<accession>A0A0W0DKU7</accession>
<dbReference type="GO" id="GO:0005768">
    <property type="term" value="C:endosome"/>
    <property type="evidence" value="ECO:0007669"/>
    <property type="project" value="EnsemblFungi"/>
</dbReference>
<organism evidence="2 3">
    <name type="scientific">Candida glabrata</name>
    <name type="common">Yeast</name>
    <name type="synonym">Torulopsis glabrata</name>
    <dbReference type="NCBI Taxonomy" id="5478"/>
    <lineage>
        <taxon>Eukaryota</taxon>
        <taxon>Fungi</taxon>
        <taxon>Dikarya</taxon>
        <taxon>Ascomycota</taxon>
        <taxon>Saccharomycotina</taxon>
        <taxon>Saccharomycetes</taxon>
        <taxon>Saccharomycetales</taxon>
        <taxon>Saccharomycetaceae</taxon>
        <taxon>Nakaseomyces</taxon>
    </lineage>
</organism>
<dbReference type="GO" id="GO:0032456">
    <property type="term" value="P:endocytic recycling"/>
    <property type="evidence" value="ECO:0007669"/>
    <property type="project" value="EnsemblFungi"/>
</dbReference>
<dbReference type="VEuPathDB" id="FungiDB:B1J91_F02497g"/>
<dbReference type="GO" id="GO:0005829">
    <property type="term" value="C:cytosol"/>
    <property type="evidence" value="ECO:0007669"/>
    <property type="project" value="GOC"/>
</dbReference>
<dbReference type="PANTHER" id="PTHR12100:SF1">
    <property type="entry name" value="RECYCLIN-1"/>
    <property type="match status" value="1"/>
</dbReference>
<comment type="caution">
    <text evidence="2">The sequence shown here is derived from an EMBL/GenBank/DDBJ whole genome shotgun (WGS) entry which is preliminary data.</text>
</comment>
<dbReference type="GO" id="GO:0000149">
    <property type="term" value="F:SNARE binding"/>
    <property type="evidence" value="ECO:0007669"/>
    <property type="project" value="EnsemblFungi"/>
</dbReference>
<dbReference type="Pfam" id="PF07393">
    <property type="entry name" value="Sec10_HB"/>
    <property type="match status" value="1"/>
</dbReference>
<dbReference type="InterPro" id="IPR009976">
    <property type="entry name" value="Sec10-like"/>
</dbReference>
<dbReference type="InterPro" id="IPR048627">
    <property type="entry name" value="Sec10_HB"/>
</dbReference>
<dbReference type="GO" id="GO:0006887">
    <property type="term" value="P:exocytosis"/>
    <property type="evidence" value="ECO:0007669"/>
    <property type="project" value="TreeGrafter"/>
</dbReference>
<dbReference type="GO" id="GO:0034498">
    <property type="term" value="P:early endosome to Golgi transport"/>
    <property type="evidence" value="ECO:0007669"/>
    <property type="project" value="EnsemblFungi"/>
</dbReference>
<dbReference type="GO" id="GO:0006893">
    <property type="term" value="P:Golgi to plasma membrane transport"/>
    <property type="evidence" value="ECO:0007669"/>
    <property type="project" value="TreeGrafter"/>
</dbReference>
<dbReference type="Proteomes" id="UP000054886">
    <property type="component" value="Unassembled WGS sequence"/>
</dbReference>
<dbReference type="AlphaFoldDB" id="A0A0W0DKU7"/>
<dbReference type="GO" id="GO:0005794">
    <property type="term" value="C:Golgi apparatus"/>
    <property type="evidence" value="ECO:0007669"/>
    <property type="project" value="EnsemblFungi"/>
</dbReference>
<proteinExistence type="predicted"/>
<reference evidence="2 3" key="1">
    <citation type="submission" date="2015-10" db="EMBL/GenBank/DDBJ databases">
        <title>Draft genomes sequences of Candida glabrata isolates 1A, 1B, 2A, 2B, 3A and 3B.</title>
        <authorList>
            <person name="Haavelsrud O.E."/>
            <person name="Gaustad P."/>
        </authorList>
    </citation>
    <scope>NUCLEOTIDE SEQUENCE [LARGE SCALE GENOMIC DNA]</scope>
    <source>
        <strain evidence="2">910700640</strain>
    </source>
</reference>
<dbReference type="VEuPathDB" id="FungiDB:GVI51_F02211"/>
<gene>
    <name evidence="2" type="ORF">AO440_001204</name>
</gene>
<sequence>MINDLDANATVVEDLFKVPSITVYIASLLNTKDYINFRQVNKRVYHEVLTDDLDRTIWMDKLTVIGLSKSTEAGEVDKKDEIEQQQELLIEVTDKNNDIDATNVFDRLSSFTDKNAKDVFKLFFDLLEKFCSKLYHNNMSHFFPAKYEKDPLSQAKILNNIQRYNKCNINDIDYYTKIEQNLVILKEIFINSVLQEAERTYQNADYKSTATFISVLLLLNEEVYAVEFYKSKIDYTDFENWLPEDLLVKKEEKSNTSLLESETELSKMETSSSNKGDDQVIFDYDKLSDALEKLQNYLNDNIDTIDILFGNKYPMILNIIETFIQEVILTPINQLLGDNEEYIVLFFPRVYTMITKMLCEDLHDSINGGETFHKVVKEFLNIYLTDNIVKYLNLTPMYVRNEISKEFKAHDEKVRSEEMQKNEEIYNSLRNQSEIGTDIGTDKNDFLSSFTKLFKMSNAQSDRQNMEDQLKLAYNLNTISNNLKNIKTLVSLDLCYKVVQLVKEKIDEVNYFTEIDTIANIVKTKCQALFKILVNELCEAHVKPAFEKGTKLLQQYDPNEIDKIDINLQAFQTAKVEPLVNFTELMNICDIILQMISIFYKNELLGKNIIDKNRDFLNDVVQAKKKFETVVDDYVAEGLNIGISKLMDKINFVFNTVQLPDDFNPEVGSSGASTLEIKPTQCAMQVVELLENHCFLLNGATDKGTVDVYQQEIGERFFNEVVKHIKGSLISEDGGIILICDLNYYYDFFSKKLRQKSLVRLYQGLKNIGQLYIISGKDSKDLGKMISDLGKFQGLFTQEEIYEFVQRRADWIRVKRDVEKVMYGLGVKDCVIM</sequence>
<dbReference type="GO" id="GO:0030427">
    <property type="term" value="C:site of polarized growth"/>
    <property type="evidence" value="ECO:0007669"/>
    <property type="project" value="EnsemblFungi"/>
</dbReference>
<dbReference type="GO" id="GO:0000145">
    <property type="term" value="C:exocyst"/>
    <property type="evidence" value="ECO:0007669"/>
    <property type="project" value="TreeGrafter"/>
</dbReference>
<evidence type="ECO:0000313" key="3">
    <source>
        <dbReference type="Proteomes" id="UP000054886"/>
    </source>
</evidence>
<name>A0A0W0DKU7_CANGB</name>